<evidence type="ECO:0000313" key="2">
    <source>
        <dbReference type="Proteomes" id="UP001631987"/>
    </source>
</evidence>
<dbReference type="Proteomes" id="UP001631987">
    <property type="component" value="Unassembled WGS sequence"/>
</dbReference>
<comment type="caution">
    <text evidence="1">The sequence shown here is derived from an EMBL/GenBank/DDBJ whole genome shotgun (WGS) entry which is preliminary data.</text>
</comment>
<dbReference type="EMBL" id="JBJVNW010000004">
    <property type="protein sequence ID" value="MFM9517634.1"/>
    <property type="molecule type" value="Genomic_DNA"/>
</dbReference>
<dbReference type="RefSeq" id="WP_409078484.1">
    <property type="nucleotide sequence ID" value="NZ_CP178857.1"/>
</dbReference>
<keyword evidence="2" id="KW-1185">Reference proteome</keyword>
<reference evidence="1 2" key="1">
    <citation type="submission" date="2024-12" db="EMBL/GenBank/DDBJ databases">
        <title>Pseudomonas species isolated from Lotus nodules promote plant growth.</title>
        <authorList>
            <person name="Yu Y.-H."/>
            <person name="Kurtenbach J."/>
            <person name="Crosbie D."/>
            <person name="Brachmann A."/>
            <person name="Marin M."/>
        </authorList>
    </citation>
    <scope>NUCLEOTIDE SEQUENCE [LARGE SCALE GENOMIC DNA]</scope>
    <source>
        <strain evidence="1 2">PLb12A</strain>
    </source>
</reference>
<proteinExistence type="predicted"/>
<evidence type="ECO:0000313" key="1">
    <source>
        <dbReference type="EMBL" id="MFM9517634.1"/>
    </source>
</evidence>
<name>A0ABW9H6U5_9PSED</name>
<organism evidence="1 2">
    <name type="scientific">Pseudomonas monachiensis</name>
    <dbReference type="NCBI Taxonomy" id="3060212"/>
    <lineage>
        <taxon>Bacteria</taxon>
        <taxon>Pseudomonadati</taxon>
        <taxon>Pseudomonadota</taxon>
        <taxon>Gammaproteobacteria</taxon>
        <taxon>Pseudomonadales</taxon>
        <taxon>Pseudomonadaceae</taxon>
        <taxon>Pseudomonas</taxon>
    </lineage>
</organism>
<gene>
    <name evidence="1" type="ORF">ACKKH4_10290</name>
</gene>
<accession>A0ABW9H6U5</accession>
<sequence length="162" mass="18500">MTNITEERITITGTAPKFDAEELKQLQSEQHAVYHSSKEGYLPVFAEFPYDLIMKVIELTNEGYTLSSKYPIVQAELRHHCFMKKPDHLIQADLDVIDAQIKQSYIAGLESEHERYKQLLTQQLIQTAALKEKRKEEAKQAKLLADIQAEVAATFSPLVIPE</sequence>
<protein>
    <submittedName>
        <fullName evidence="1">Uncharacterized protein</fullName>
    </submittedName>
</protein>